<evidence type="ECO:0000256" key="3">
    <source>
        <dbReference type="ARBA" id="ARBA00022989"/>
    </source>
</evidence>
<comment type="caution">
    <text evidence="7">The sequence shown here is derived from an EMBL/GenBank/DDBJ whole genome shotgun (WGS) entry which is preliminary data.</text>
</comment>
<feature type="transmembrane region" description="Helical" evidence="5">
    <location>
        <begin position="145"/>
        <end position="162"/>
    </location>
</feature>
<feature type="transmembrane region" description="Helical" evidence="5">
    <location>
        <begin position="174"/>
        <end position="192"/>
    </location>
</feature>
<dbReference type="InterPro" id="IPR050638">
    <property type="entry name" value="AA-Vitamin_Transporters"/>
</dbReference>
<feature type="transmembrane region" description="Helical" evidence="5">
    <location>
        <begin position="37"/>
        <end position="56"/>
    </location>
</feature>
<dbReference type="InterPro" id="IPR037185">
    <property type="entry name" value="EmrE-like"/>
</dbReference>
<evidence type="ECO:0000313" key="8">
    <source>
        <dbReference type="Proteomes" id="UP000197068"/>
    </source>
</evidence>
<dbReference type="EMBL" id="BDQM01000049">
    <property type="protein sequence ID" value="GAW97826.1"/>
    <property type="molecule type" value="Genomic_DNA"/>
</dbReference>
<protein>
    <submittedName>
        <fullName evidence="7">Membrane protein</fullName>
    </submittedName>
</protein>
<comment type="subcellular location">
    <subcellularLocation>
        <location evidence="1">Membrane</location>
        <topology evidence="1">Multi-pass membrane protein</topology>
    </subcellularLocation>
</comment>
<gene>
    <name evidence="7" type="ORF">MTCD1_03474</name>
</gene>
<evidence type="ECO:0000259" key="6">
    <source>
        <dbReference type="Pfam" id="PF00892"/>
    </source>
</evidence>
<evidence type="ECO:0000256" key="2">
    <source>
        <dbReference type="ARBA" id="ARBA00022692"/>
    </source>
</evidence>
<keyword evidence="3 5" id="KW-1133">Transmembrane helix</keyword>
<accession>A0ABQ0N1A5</accession>
<feature type="transmembrane region" description="Helical" evidence="5">
    <location>
        <begin position="267"/>
        <end position="286"/>
    </location>
</feature>
<organism evidence="7 8">
    <name type="scientific">Colwellia marinimaniae</name>
    <dbReference type="NCBI Taxonomy" id="1513592"/>
    <lineage>
        <taxon>Bacteria</taxon>
        <taxon>Pseudomonadati</taxon>
        <taxon>Pseudomonadota</taxon>
        <taxon>Gammaproteobacteria</taxon>
        <taxon>Alteromonadales</taxon>
        <taxon>Colwelliaceae</taxon>
        <taxon>Colwellia</taxon>
    </lineage>
</organism>
<dbReference type="Pfam" id="PF00892">
    <property type="entry name" value="EamA"/>
    <property type="match status" value="2"/>
</dbReference>
<feature type="transmembrane region" description="Helical" evidence="5">
    <location>
        <begin position="242"/>
        <end position="261"/>
    </location>
</feature>
<feature type="domain" description="EamA" evidence="6">
    <location>
        <begin position="146"/>
        <end position="284"/>
    </location>
</feature>
<dbReference type="SUPFAM" id="SSF103481">
    <property type="entry name" value="Multidrug resistance efflux transporter EmrE"/>
    <property type="match status" value="2"/>
</dbReference>
<sequence length="296" mass="31528">MTRLKIILITIISLLAFAANSLITRFALEKTNIDEASFIMLRVVSGALFLWLFVTIRNHKTPLQSGSWLAATALFIYAVSFTYGYGLIAAGTGALLLFGSVQITMTLVGYREGERLNRIQLVGFVLALVGLVILMLPGIRAPSLHGALLMCISGIAWGIYTLQGRGASDPAAATAGNFIKAAPMAILLWFIVNLTTTNALNLDSINLVGAGALCALLSGIVTSAIGYIIWYSVLPELKATQAAIVQLSVPILVTLAGAMLLNEAITLRVILASFAILSGTILVLTCKKNKYSLIKK</sequence>
<evidence type="ECO:0000313" key="7">
    <source>
        <dbReference type="EMBL" id="GAW97826.1"/>
    </source>
</evidence>
<feature type="domain" description="EamA" evidence="6">
    <location>
        <begin position="5"/>
        <end position="135"/>
    </location>
</feature>
<keyword evidence="2 5" id="KW-0812">Transmembrane</keyword>
<dbReference type="PANTHER" id="PTHR32322:SF9">
    <property type="entry name" value="AMINO-ACID METABOLITE EFFLUX PUMP-RELATED"/>
    <property type="match status" value="1"/>
</dbReference>
<dbReference type="InterPro" id="IPR000620">
    <property type="entry name" value="EamA_dom"/>
</dbReference>
<keyword evidence="8" id="KW-1185">Reference proteome</keyword>
<name>A0ABQ0N1A5_9GAMM</name>
<evidence type="ECO:0000256" key="4">
    <source>
        <dbReference type="ARBA" id="ARBA00023136"/>
    </source>
</evidence>
<reference evidence="7 8" key="1">
    <citation type="submission" date="2017-06" db="EMBL/GenBank/DDBJ databases">
        <title>Whole Genome Sequences of Colwellia marinimaniae MTCD1.</title>
        <authorList>
            <person name="Kusumoto H."/>
            <person name="Inoue M."/>
            <person name="Tanikawa K."/>
            <person name="Maeji H."/>
            <person name="Cameron J.H."/>
            <person name="Bartlett D.H."/>
        </authorList>
    </citation>
    <scope>NUCLEOTIDE SEQUENCE [LARGE SCALE GENOMIC DNA]</scope>
    <source>
        <strain evidence="7 8">MTCD1</strain>
    </source>
</reference>
<feature type="transmembrane region" description="Helical" evidence="5">
    <location>
        <begin position="204"/>
        <end position="230"/>
    </location>
</feature>
<evidence type="ECO:0000256" key="1">
    <source>
        <dbReference type="ARBA" id="ARBA00004141"/>
    </source>
</evidence>
<evidence type="ECO:0000256" key="5">
    <source>
        <dbReference type="SAM" id="Phobius"/>
    </source>
</evidence>
<dbReference type="PANTHER" id="PTHR32322">
    <property type="entry name" value="INNER MEMBRANE TRANSPORTER"/>
    <property type="match status" value="1"/>
</dbReference>
<dbReference type="Proteomes" id="UP000197068">
    <property type="component" value="Unassembled WGS sequence"/>
</dbReference>
<proteinExistence type="predicted"/>
<feature type="transmembrane region" description="Helical" evidence="5">
    <location>
        <begin position="68"/>
        <end position="86"/>
    </location>
</feature>
<dbReference type="RefSeq" id="WP_057183011.1">
    <property type="nucleotide sequence ID" value="NZ_BDQM01000049.1"/>
</dbReference>
<keyword evidence="4 5" id="KW-0472">Membrane</keyword>
<feature type="transmembrane region" description="Helical" evidence="5">
    <location>
        <begin position="92"/>
        <end position="109"/>
    </location>
</feature>
<feature type="transmembrane region" description="Helical" evidence="5">
    <location>
        <begin position="121"/>
        <end position="139"/>
    </location>
</feature>